<name>A0A9D1JVF3_9FIRM</name>
<evidence type="ECO:0000259" key="4">
    <source>
        <dbReference type="PROSITE" id="PS50949"/>
    </source>
</evidence>
<evidence type="ECO:0000256" key="3">
    <source>
        <dbReference type="ARBA" id="ARBA00023163"/>
    </source>
</evidence>
<keyword evidence="3" id="KW-0804">Transcription</keyword>
<dbReference type="Proteomes" id="UP000824001">
    <property type="component" value="Unassembled WGS sequence"/>
</dbReference>
<dbReference type="SMART" id="SM00345">
    <property type="entry name" value="HTH_GNTR"/>
    <property type="match status" value="1"/>
</dbReference>
<dbReference type="InterPro" id="IPR000524">
    <property type="entry name" value="Tscrpt_reg_HTH_GntR"/>
</dbReference>
<dbReference type="AlphaFoldDB" id="A0A9D1JVF3"/>
<reference evidence="5" key="2">
    <citation type="journal article" date="2021" name="PeerJ">
        <title>Extensive microbial diversity within the chicken gut microbiome revealed by metagenomics and culture.</title>
        <authorList>
            <person name="Gilroy R."/>
            <person name="Ravi A."/>
            <person name="Getino M."/>
            <person name="Pursley I."/>
            <person name="Horton D.L."/>
            <person name="Alikhan N.F."/>
            <person name="Baker D."/>
            <person name="Gharbi K."/>
            <person name="Hall N."/>
            <person name="Watson M."/>
            <person name="Adriaenssens E.M."/>
            <person name="Foster-Nyarko E."/>
            <person name="Jarju S."/>
            <person name="Secka A."/>
            <person name="Antonio M."/>
            <person name="Oren A."/>
            <person name="Chaudhuri R.R."/>
            <person name="La Ragione R."/>
            <person name="Hildebrand F."/>
            <person name="Pallen M.J."/>
        </authorList>
    </citation>
    <scope>NUCLEOTIDE SEQUENCE</scope>
    <source>
        <strain evidence="5">ChiHjej10B9-9673</strain>
    </source>
</reference>
<dbReference type="CDD" id="cd07377">
    <property type="entry name" value="WHTH_GntR"/>
    <property type="match status" value="1"/>
</dbReference>
<dbReference type="Pfam" id="PF00392">
    <property type="entry name" value="GntR"/>
    <property type="match status" value="1"/>
</dbReference>
<dbReference type="Gene3D" id="1.10.10.10">
    <property type="entry name" value="Winged helix-like DNA-binding domain superfamily/Winged helix DNA-binding domain"/>
    <property type="match status" value="1"/>
</dbReference>
<comment type="caution">
    <text evidence="5">The sequence shown here is derived from an EMBL/GenBank/DDBJ whole genome shotgun (WGS) entry which is preliminary data.</text>
</comment>
<organism evidence="5 6">
    <name type="scientific">Candidatus Scatomorpha merdipullorum</name>
    <dbReference type="NCBI Taxonomy" id="2840927"/>
    <lineage>
        <taxon>Bacteria</taxon>
        <taxon>Bacillati</taxon>
        <taxon>Bacillota</taxon>
        <taxon>Clostridia</taxon>
        <taxon>Eubacteriales</taxon>
        <taxon>Candidatus Scatomorpha</taxon>
    </lineage>
</organism>
<evidence type="ECO:0000313" key="6">
    <source>
        <dbReference type="Proteomes" id="UP000824001"/>
    </source>
</evidence>
<dbReference type="PROSITE" id="PS50949">
    <property type="entry name" value="HTH_GNTR"/>
    <property type="match status" value="1"/>
</dbReference>
<dbReference type="PANTHER" id="PTHR38445">
    <property type="entry name" value="HTH-TYPE TRANSCRIPTIONAL REPRESSOR YTRA"/>
    <property type="match status" value="1"/>
</dbReference>
<proteinExistence type="predicted"/>
<reference evidence="5" key="1">
    <citation type="submission" date="2020-10" db="EMBL/GenBank/DDBJ databases">
        <authorList>
            <person name="Gilroy R."/>
        </authorList>
    </citation>
    <scope>NUCLEOTIDE SEQUENCE</scope>
    <source>
        <strain evidence="5">ChiHjej10B9-9673</strain>
    </source>
</reference>
<dbReference type="GO" id="GO:0003677">
    <property type="term" value="F:DNA binding"/>
    <property type="evidence" value="ECO:0007669"/>
    <property type="project" value="UniProtKB-KW"/>
</dbReference>
<sequence>MLLRLDMASRTPIYMQIRNQVVLGIAAGELAPGERLPTIRALAEQCGVNMMTVSKAYSLLRQEGYITADRRGGTVVSGSPGTGALSEKYAAALKVIAAEARLAGLDEEEFASLCRQAYKGGA</sequence>
<dbReference type="InterPro" id="IPR036390">
    <property type="entry name" value="WH_DNA-bd_sf"/>
</dbReference>
<gene>
    <name evidence="5" type="ORF">IAC18_04250</name>
</gene>
<dbReference type="EMBL" id="DVJK01000116">
    <property type="protein sequence ID" value="HIS66758.1"/>
    <property type="molecule type" value="Genomic_DNA"/>
</dbReference>
<feature type="domain" description="HTH gntR-type" evidence="4">
    <location>
        <begin position="11"/>
        <end position="79"/>
    </location>
</feature>
<evidence type="ECO:0000256" key="2">
    <source>
        <dbReference type="ARBA" id="ARBA00023125"/>
    </source>
</evidence>
<keyword evidence="2" id="KW-0238">DNA-binding</keyword>
<keyword evidence="1" id="KW-0805">Transcription regulation</keyword>
<dbReference type="PANTHER" id="PTHR38445:SF12">
    <property type="entry name" value="GNTR-FAMILY TRANSCRIPTIONAL REGULATOR"/>
    <property type="match status" value="1"/>
</dbReference>
<accession>A0A9D1JVF3</accession>
<dbReference type="GO" id="GO:0003700">
    <property type="term" value="F:DNA-binding transcription factor activity"/>
    <property type="evidence" value="ECO:0007669"/>
    <property type="project" value="InterPro"/>
</dbReference>
<evidence type="ECO:0000313" key="5">
    <source>
        <dbReference type="EMBL" id="HIS66758.1"/>
    </source>
</evidence>
<dbReference type="InterPro" id="IPR036388">
    <property type="entry name" value="WH-like_DNA-bd_sf"/>
</dbReference>
<evidence type="ECO:0000256" key="1">
    <source>
        <dbReference type="ARBA" id="ARBA00023015"/>
    </source>
</evidence>
<dbReference type="SUPFAM" id="SSF46785">
    <property type="entry name" value="Winged helix' DNA-binding domain"/>
    <property type="match status" value="1"/>
</dbReference>
<protein>
    <submittedName>
        <fullName evidence="5">GntR family transcriptional regulator</fullName>
    </submittedName>
</protein>